<dbReference type="Gene3D" id="2.30.30.40">
    <property type="entry name" value="SH3 Domains"/>
    <property type="match status" value="1"/>
</dbReference>
<protein>
    <submittedName>
        <fullName evidence="3">Bacterial SH3 domain protein</fullName>
    </submittedName>
</protein>
<dbReference type="AlphaFoldDB" id="A0A238JD24"/>
<evidence type="ECO:0000256" key="1">
    <source>
        <dbReference type="SAM" id="SignalP"/>
    </source>
</evidence>
<sequence length="114" mass="12305">MKQMVRLLVAALVASFATTATAGDCTGYVIGVRPISQYNHSAGKGFLAVRTGPGSNYQQIGELYRGDEIAVWDRAGGWYRIQCMSGTCLNPLWGQPDPNGWVYGKYLDIGGVCP</sequence>
<keyword evidence="4" id="KW-1185">Reference proteome</keyword>
<dbReference type="RefSeq" id="WP_176556020.1">
    <property type="nucleotide sequence ID" value="NZ_FXXP01000001.1"/>
</dbReference>
<feature type="signal peptide" evidence="1">
    <location>
        <begin position="1"/>
        <end position="22"/>
    </location>
</feature>
<dbReference type="Pfam" id="PF08239">
    <property type="entry name" value="SH3_3"/>
    <property type="match status" value="1"/>
</dbReference>
<evidence type="ECO:0000313" key="4">
    <source>
        <dbReference type="Proteomes" id="UP000225972"/>
    </source>
</evidence>
<keyword evidence="1" id="KW-0732">Signal</keyword>
<accession>A0A238JD24</accession>
<organism evidence="3 4">
    <name type="scientific">Pelagimonas phthalicica</name>
    <dbReference type="NCBI Taxonomy" id="1037362"/>
    <lineage>
        <taxon>Bacteria</taxon>
        <taxon>Pseudomonadati</taxon>
        <taxon>Pseudomonadota</taxon>
        <taxon>Alphaproteobacteria</taxon>
        <taxon>Rhodobacterales</taxon>
        <taxon>Roseobacteraceae</taxon>
        <taxon>Pelagimonas</taxon>
    </lineage>
</organism>
<reference evidence="4" key="1">
    <citation type="submission" date="2017-05" db="EMBL/GenBank/DDBJ databases">
        <authorList>
            <person name="Rodrigo-Torres L."/>
            <person name="Arahal R. D."/>
            <person name="Lucena T."/>
        </authorList>
    </citation>
    <scope>NUCLEOTIDE SEQUENCE [LARGE SCALE GENOMIC DNA]</scope>
    <source>
        <strain evidence="4">CECT 8649</strain>
    </source>
</reference>
<feature type="domain" description="SH3b" evidence="2">
    <location>
        <begin position="46"/>
        <end position="108"/>
    </location>
</feature>
<name>A0A238JD24_9RHOB</name>
<proteinExistence type="predicted"/>
<evidence type="ECO:0000313" key="3">
    <source>
        <dbReference type="EMBL" id="SMX27862.1"/>
    </source>
</evidence>
<feature type="chain" id="PRO_5011969159" evidence="1">
    <location>
        <begin position="23"/>
        <end position="114"/>
    </location>
</feature>
<dbReference type="EMBL" id="FXXP01000001">
    <property type="protein sequence ID" value="SMX27862.1"/>
    <property type="molecule type" value="Genomic_DNA"/>
</dbReference>
<dbReference type="Proteomes" id="UP000225972">
    <property type="component" value="Unassembled WGS sequence"/>
</dbReference>
<gene>
    <name evidence="3" type="ORF">TRP8649_01972</name>
</gene>
<dbReference type="InterPro" id="IPR003646">
    <property type="entry name" value="SH3-like_bac-type"/>
</dbReference>
<evidence type="ECO:0000259" key="2">
    <source>
        <dbReference type="Pfam" id="PF08239"/>
    </source>
</evidence>